<gene>
    <name evidence="1" type="ORF">B6D57_01550</name>
</gene>
<dbReference type="Proteomes" id="UP000192611">
    <property type="component" value="Unassembled WGS sequence"/>
</dbReference>
<organism evidence="1 2">
    <name type="scientific">Candidatus Coatesbacteria bacterium 4484_99</name>
    <dbReference type="NCBI Taxonomy" id="1970774"/>
    <lineage>
        <taxon>Bacteria</taxon>
        <taxon>Candidatus Coatesiibacteriota</taxon>
    </lineage>
</organism>
<proteinExistence type="predicted"/>
<sequence length="291" mass="32635">ITFNLNIEKLDLDRMGRKSRETKKDTDYNLTLIGKVNIGFFKSKGFVSEDLSMNIMFKNSKLSITDMHMRSYGGYIDGNMIIEIPDGDYSVVLYGSGVDIGRYLDSATEYRGIISGGKTDFTVKFRGRGTTRGEVKKTISGVGSIKSSGFSVSDLTVLNGFAEWSGLDFINRVKVDKLVGEFSMGGRELKVIRCEVAGEGIDRANLYGTIAFNGDIEMLCQLRLTKEYAEKYKGRAIALFPDAYGRGNIAFICYGTTKKPRFRLNYEQMRSLAEGLIPPLTDEVIERYRLY</sequence>
<name>A0A1W9S3N8_9BACT</name>
<dbReference type="AlphaFoldDB" id="A0A1W9S3N8"/>
<evidence type="ECO:0000313" key="2">
    <source>
        <dbReference type="Proteomes" id="UP000192611"/>
    </source>
</evidence>
<dbReference type="EMBL" id="NATQ01000020">
    <property type="protein sequence ID" value="OQX90920.1"/>
    <property type="molecule type" value="Genomic_DNA"/>
</dbReference>
<comment type="caution">
    <text evidence="1">The sequence shown here is derived from an EMBL/GenBank/DDBJ whole genome shotgun (WGS) entry which is preliminary data.</text>
</comment>
<feature type="non-terminal residue" evidence="1">
    <location>
        <position position="1"/>
    </location>
</feature>
<accession>A0A1W9S3N8</accession>
<reference evidence="2" key="1">
    <citation type="submission" date="2017-03" db="EMBL/GenBank/DDBJ databases">
        <title>Novel pathways for hydrocarbon cycling and metabolic interdependencies in hydrothermal sediment communities.</title>
        <authorList>
            <person name="Dombrowski N."/>
            <person name="Seitz K."/>
            <person name="Teske A."/>
            <person name="Baker B."/>
        </authorList>
    </citation>
    <scope>NUCLEOTIDE SEQUENCE [LARGE SCALE GENOMIC DNA]</scope>
</reference>
<evidence type="ECO:0008006" key="3">
    <source>
        <dbReference type="Google" id="ProtNLM"/>
    </source>
</evidence>
<evidence type="ECO:0000313" key="1">
    <source>
        <dbReference type="EMBL" id="OQX90920.1"/>
    </source>
</evidence>
<protein>
    <recommendedName>
        <fullName evidence="3">AsmA-like C-terminal domain-containing protein</fullName>
    </recommendedName>
</protein>